<reference evidence="1" key="1">
    <citation type="journal article" date="2022" name="bioRxiv">
        <title>Sequencing and chromosome-scale assembly of the giantPleurodeles waltlgenome.</title>
        <authorList>
            <person name="Brown T."/>
            <person name="Elewa A."/>
            <person name="Iarovenko S."/>
            <person name="Subramanian E."/>
            <person name="Araus A.J."/>
            <person name="Petzold A."/>
            <person name="Susuki M."/>
            <person name="Suzuki K.-i.T."/>
            <person name="Hayashi T."/>
            <person name="Toyoda A."/>
            <person name="Oliveira C."/>
            <person name="Osipova E."/>
            <person name="Leigh N.D."/>
            <person name="Simon A."/>
            <person name="Yun M.H."/>
        </authorList>
    </citation>
    <scope>NUCLEOTIDE SEQUENCE</scope>
    <source>
        <strain evidence="1">20211129_DDA</strain>
        <tissue evidence="1">Liver</tissue>
    </source>
</reference>
<proteinExistence type="predicted"/>
<dbReference type="EMBL" id="JANPWB010000011">
    <property type="protein sequence ID" value="KAJ1127638.1"/>
    <property type="molecule type" value="Genomic_DNA"/>
</dbReference>
<accession>A0AAV7PM94</accession>
<sequence length="90" mass="10467">MLPPSGQVNEPPVRKAPIETRHQHVYNMAAQGPAHERALQDYKLNIFEDLLTNVKSCRRFLLEEESPQTLILFLAVAFELKLTYFFFSNF</sequence>
<evidence type="ECO:0000313" key="2">
    <source>
        <dbReference type="Proteomes" id="UP001066276"/>
    </source>
</evidence>
<dbReference type="Proteomes" id="UP001066276">
    <property type="component" value="Chromosome 7"/>
</dbReference>
<comment type="caution">
    <text evidence="1">The sequence shown here is derived from an EMBL/GenBank/DDBJ whole genome shotgun (WGS) entry which is preliminary data.</text>
</comment>
<keyword evidence="2" id="KW-1185">Reference proteome</keyword>
<gene>
    <name evidence="1" type="ORF">NDU88_006034</name>
</gene>
<protein>
    <submittedName>
        <fullName evidence="1">Uncharacterized protein</fullName>
    </submittedName>
</protein>
<evidence type="ECO:0000313" key="1">
    <source>
        <dbReference type="EMBL" id="KAJ1127638.1"/>
    </source>
</evidence>
<name>A0AAV7PM94_PLEWA</name>
<dbReference type="AlphaFoldDB" id="A0AAV7PM94"/>
<organism evidence="1 2">
    <name type="scientific">Pleurodeles waltl</name>
    <name type="common">Iberian ribbed newt</name>
    <dbReference type="NCBI Taxonomy" id="8319"/>
    <lineage>
        <taxon>Eukaryota</taxon>
        <taxon>Metazoa</taxon>
        <taxon>Chordata</taxon>
        <taxon>Craniata</taxon>
        <taxon>Vertebrata</taxon>
        <taxon>Euteleostomi</taxon>
        <taxon>Amphibia</taxon>
        <taxon>Batrachia</taxon>
        <taxon>Caudata</taxon>
        <taxon>Salamandroidea</taxon>
        <taxon>Salamandridae</taxon>
        <taxon>Pleurodelinae</taxon>
        <taxon>Pleurodeles</taxon>
    </lineage>
</organism>